<dbReference type="EMBL" id="CAUYUJ010016023">
    <property type="protein sequence ID" value="CAK0860924.1"/>
    <property type="molecule type" value="Genomic_DNA"/>
</dbReference>
<dbReference type="Proteomes" id="UP001189429">
    <property type="component" value="Unassembled WGS sequence"/>
</dbReference>
<evidence type="ECO:0000259" key="3">
    <source>
        <dbReference type="PROSITE" id="PS50106"/>
    </source>
</evidence>
<feature type="compositionally biased region" description="Low complexity" evidence="1">
    <location>
        <begin position="356"/>
        <end position="365"/>
    </location>
</feature>
<dbReference type="Pfam" id="PF00069">
    <property type="entry name" value="Pkinase"/>
    <property type="match status" value="1"/>
</dbReference>
<dbReference type="SUPFAM" id="SSF56112">
    <property type="entry name" value="Protein kinase-like (PK-like)"/>
    <property type="match status" value="1"/>
</dbReference>
<feature type="domain" description="Protein kinase" evidence="2">
    <location>
        <begin position="1"/>
        <end position="107"/>
    </location>
</feature>
<feature type="region of interest" description="Disordered" evidence="1">
    <location>
        <begin position="336"/>
        <end position="365"/>
    </location>
</feature>
<evidence type="ECO:0008006" key="6">
    <source>
        <dbReference type="Google" id="ProtNLM"/>
    </source>
</evidence>
<proteinExistence type="predicted"/>
<gene>
    <name evidence="4" type="ORF">PCOR1329_LOCUS49748</name>
</gene>
<evidence type="ECO:0000313" key="5">
    <source>
        <dbReference type="Proteomes" id="UP001189429"/>
    </source>
</evidence>
<evidence type="ECO:0000256" key="1">
    <source>
        <dbReference type="SAM" id="MobiDB-lite"/>
    </source>
</evidence>
<dbReference type="Gene3D" id="1.10.510.10">
    <property type="entry name" value="Transferase(Phosphotransferase) domain 1"/>
    <property type="match status" value="1"/>
</dbReference>
<feature type="domain" description="PDZ" evidence="3">
    <location>
        <begin position="258"/>
        <end position="329"/>
    </location>
</feature>
<feature type="compositionally biased region" description="Low complexity" evidence="1">
    <location>
        <begin position="226"/>
        <end position="236"/>
    </location>
</feature>
<sequence>MTCNRGGGGTPGYMPPEVYDERRWYPRGDVFSLGVVFFQLMVGQSHCDPVLGGNHLSNSAWWAARCRQLPWHRFPDMPDLKNLVGCMTRRERTERPRPVEALVHPWFRSREDAQLPEASLRGLLGPAAALALRRRGPDLALHAPLRFGSPEHDDGEGEWWTDESAHGAPVGGPVLLGGCRGAALGGAKPERKTLLGGAPAWGALGGDHAAAPGGAGPEGRKTLGWPELSPSSSTECPSLSSREFASLASQQAPASSVRVRLDRGTADQLLGLTVDAASDGSLKLLGVEPFGLLASWNRSNFAASLQAGDHIVAVNGVSGDVDAMCRERAARCRHREAAAQSRASTPSQRTARRPWARGPGARSMT</sequence>
<reference evidence="4" key="1">
    <citation type="submission" date="2023-10" db="EMBL/GenBank/DDBJ databases">
        <authorList>
            <person name="Chen Y."/>
            <person name="Shah S."/>
            <person name="Dougan E. K."/>
            <person name="Thang M."/>
            <person name="Chan C."/>
        </authorList>
    </citation>
    <scope>NUCLEOTIDE SEQUENCE [LARGE SCALE GENOMIC DNA]</scope>
</reference>
<evidence type="ECO:0000313" key="4">
    <source>
        <dbReference type="EMBL" id="CAK0860924.1"/>
    </source>
</evidence>
<keyword evidence="5" id="KW-1185">Reference proteome</keyword>
<evidence type="ECO:0000259" key="2">
    <source>
        <dbReference type="PROSITE" id="PS50011"/>
    </source>
</evidence>
<dbReference type="PROSITE" id="PS50011">
    <property type="entry name" value="PROTEIN_KINASE_DOM"/>
    <property type="match status" value="1"/>
</dbReference>
<dbReference type="InterPro" id="IPR001478">
    <property type="entry name" value="PDZ"/>
</dbReference>
<protein>
    <recommendedName>
        <fullName evidence="6">Protein kinase domain-containing protein</fullName>
    </recommendedName>
</protein>
<feature type="region of interest" description="Disordered" evidence="1">
    <location>
        <begin position="206"/>
        <end position="236"/>
    </location>
</feature>
<dbReference type="InterPro" id="IPR011009">
    <property type="entry name" value="Kinase-like_dom_sf"/>
</dbReference>
<dbReference type="PROSITE" id="PS50106">
    <property type="entry name" value="PDZ"/>
    <property type="match status" value="1"/>
</dbReference>
<accession>A0ABN9ULZ9</accession>
<organism evidence="4 5">
    <name type="scientific">Prorocentrum cordatum</name>
    <dbReference type="NCBI Taxonomy" id="2364126"/>
    <lineage>
        <taxon>Eukaryota</taxon>
        <taxon>Sar</taxon>
        <taxon>Alveolata</taxon>
        <taxon>Dinophyceae</taxon>
        <taxon>Prorocentrales</taxon>
        <taxon>Prorocentraceae</taxon>
        <taxon>Prorocentrum</taxon>
    </lineage>
</organism>
<comment type="caution">
    <text evidence="4">The sequence shown here is derived from an EMBL/GenBank/DDBJ whole genome shotgun (WGS) entry which is preliminary data.</text>
</comment>
<dbReference type="InterPro" id="IPR000719">
    <property type="entry name" value="Prot_kinase_dom"/>
</dbReference>
<name>A0ABN9ULZ9_9DINO</name>
<feature type="region of interest" description="Disordered" evidence="1">
    <location>
        <begin position="145"/>
        <end position="166"/>
    </location>
</feature>